<protein>
    <recommendedName>
        <fullName evidence="1">DUF6891 domain-containing protein</fullName>
    </recommendedName>
</protein>
<dbReference type="InterPro" id="IPR054186">
    <property type="entry name" value="DUF6891"/>
</dbReference>
<organism evidence="2 3">
    <name type="scientific">Kitasatospora nipponensis</name>
    <dbReference type="NCBI Taxonomy" id="258049"/>
    <lineage>
        <taxon>Bacteria</taxon>
        <taxon>Bacillati</taxon>
        <taxon>Actinomycetota</taxon>
        <taxon>Actinomycetes</taxon>
        <taxon>Kitasatosporales</taxon>
        <taxon>Streptomycetaceae</taxon>
        <taxon>Kitasatospora</taxon>
    </lineage>
</organism>
<dbReference type="Proteomes" id="UP001500037">
    <property type="component" value="Unassembled WGS sequence"/>
</dbReference>
<sequence>MWVARATVGGMLAITVTTETGPPRARITADDLAALVRRIGGAGDTFLIAERLPDQPDVYVQVLRTTAGDYQLEHRDGAPERHYQVMLDGPEPVIAAMTGWARRREGWDAGLAWERLDLGPAVAESSDADPDLPPGLDEDEWQELTEHVGTLLAGGYATRAELAEAAEEYLATDDERPLSPAQAWQLADRLWRERLAEQAGWEGETDPERLARAFEALRKAGITAEENFTCCRTCGQAEIGAAGSPDARGFVYFHSQCTDSAVAGNGLTLLYGGFDGSAETTRAIGHEVAAVLREHGLPVEWSGDPERAITLTPLAWCRRLVG</sequence>
<reference evidence="3" key="1">
    <citation type="journal article" date="2019" name="Int. J. Syst. Evol. Microbiol.">
        <title>The Global Catalogue of Microorganisms (GCM) 10K type strain sequencing project: providing services to taxonomists for standard genome sequencing and annotation.</title>
        <authorList>
            <consortium name="The Broad Institute Genomics Platform"/>
            <consortium name="The Broad Institute Genome Sequencing Center for Infectious Disease"/>
            <person name="Wu L."/>
            <person name="Ma J."/>
        </authorList>
    </citation>
    <scope>NUCLEOTIDE SEQUENCE [LARGE SCALE GENOMIC DNA]</scope>
    <source>
        <strain evidence="3">JCM 13004</strain>
    </source>
</reference>
<keyword evidence="3" id="KW-1185">Reference proteome</keyword>
<gene>
    <name evidence="2" type="ORF">GCM10009665_04770</name>
</gene>
<accession>A0ABP4G9W7</accession>
<evidence type="ECO:0000259" key="1">
    <source>
        <dbReference type="Pfam" id="PF21831"/>
    </source>
</evidence>
<proteinExistence type="predicted"/>
<name>A0ABP4G9W7_9ACTN</name>
<dbReference type="Pfam" id="PF21831">
    <property type="entry name" value="DUF6891"/>
    <property type="match status" value="1"/>
</dbReference>
<evidence type="ECO:0000313" key="3">
    <source>
        <dbReference type="Proteomes" id="UP001500037"/>
    </source>
</evidence>
<evidence type="ECO:0000313" key="2">
    <source>
        <dbReference type="EMBL" id="GAA1217929.1"/>
    </source>
</evidence>
<feature type="domain" description="DUF6891" evidence="1">
    <location>
        <begin position="138"/>
        <end position="320"/>
    </location>
</feature>
<comment type="caution">
    <text evidence="2">The sequence shown here is derived from an EMBL/GenBank/DDBJ whole genome shotgun (WGS) entry which is preliminary data.</text>
</comment>
<dbReference type="EMBL" id="BAAALF010000004">
    <property type="protein sequence ID" value="GAA1217929.1"/>
    <property type="molecule type" value="Genomic_DNA"/>
</dbReference>